<dbReference type="Pfam" id="PF09669">
    <property type="entry name" value="Phage_pRha"/>
    <property type="match status" value="1"/>
</dbReference>
<dbReference type="Proteomes" id="UP001162780">
    <property type="component" value="Chromosome"/>
</dbReference>
<dbReference type="InterPro" id="IPR014054">
    <property type="entry name" value="Phage_regulatory_Rha"/>
</dbReference>
<keyword evidence="2" id="KW-1185">Reference proteome</keyword>
<name>A0ABY7GQZ6_9GAMM</name>
<sequence length="208" mass="23975">MNNVFLPLIKIETMSSLEIAELTGKNHSHVLRDIREILAELYEVQNPNLDSIDIEGVSVEIAENGMTKQIWLDEEHTLTLVTGYSIRLRRKVVARWRYLEEQLRVVQFRQGTKKHQLNAMEALSHLLPDDLADEALSYIKANTVVNKAVSNLFGFPKMLKKDDMSPDMLSVRERVMDDYLKLYDVLDDNAKVAAIVYEKYQPKRIEAA</sequence>
<organism evidence="1 2">
    <name type="scientific">Methylomonas rapida</name>
    <dbReference type="NCBI Taxonomy" id="2963939"/>
    <lineage>
        <taxon>Bacteria</taxon>
        <taxon>Pseudomonadati</taxon>
        <taxon>Pseudomonadota</taxon>
        <taxon>Gammaproteobacteria</taxon>
        <taxon>Methylococcales</taxon>
        <taxon>Methylococcaceae</taxon>
        <taxon>Methylomonas</taxon>
    </lineage>
</organism>
<evidence type="ECO:0000313" key="1">
    <source>
        <dbReference type="EMBL" id="WAR46942.1"/>
    </source>
</evidence>
<proteinExistence type="predicted"/>
<protein>
    <submittedName>
        <fullName evidence="1">Rha family transcriptional regulator</fullName>
    </submittedName>
</protein>
<dbReference type="EMBL" id="CP113517">
    <property type="protein sequence ID" value="WAR46942.1"/>
    <property type="molecule type" value="Genomic_DNA"/>
</dbReference>
<evidence type="ECO:0000313" key="2">
    <source>
        <dbReference type="Proteomes" id="UP001162780"/>
    </source>
</evidence>
<dbReference type="RefSeq" id="WP_255187850.1">
    <property type="nucleotide sequence ID" value="NZ_CP113517.1"/>
</dbReference>
<gene>
    <name evidence="1" type="ORF">NM686_010645</name>
</gene>
<reference evidence="1" key="1">
    <citation type="submission" date="2022-11" db="EMBL/GenBank/DDBJ databases">
        <title>Methylomonas rapida sp. nov., Carotenoid-Producing Obligate Methanotrophs with High Growth Characteristics and Biotechnological Potential.</title>
        <authorList>
            <person name="Tikhonova E.N."/>
            <person name="Suleimanov R.Z."/>
            <person name="Miroshnikov K."/>
            <person name="Oshkin I.Y."/>
            <person name="Belova S.E."/>
            <person name="Danilova O.V."/>
            <person name="Ashikhmin A."/>
            <person name="Konopkin A."/>
            <person name="But S.Y."/>
            <person name="Khmelenina V.N."/>
            <person name="Kuznetsov N."/>
            <person name="Pimenov N.V."/>
            <person name="Dedysh S.N."/>
        </authorList>
    </citation>
    <scope>NUCLEOTIDE SEQUENCE</scope>
    <source>
        <strain evidence="1">MP1</strain>
    </source>
</reference>
<accession>A0ABY7GQZ6</accession>